<keyword evidence="4 6" id="KW-1133">Transmembrane helix</keyword>
<feature type="transmembrane region" description="Helical" evidence="6">
    <location>
        <begin position="231"/>
        <end position="250"/>
    </location>
</feature>
<evidence type="ECO:0000256" key="1">
    <source>
        <dbReference type="ARBA" id="ARBA00004651"/>
    </source>
</evidence>
<dbReference type="PANTHER" id="PTHR34820:SF4">
    <property type="entry name" value="INNER MEMBRANE PROTEIN YEBZ"/>
    <property type="match status" value="1"/>
</dbReference>
<sequence length="305" mass="31452">MADWPLIAIRWALYADLGLLFGLLLFALYALTGDERERLLPLRGLTVALAVLGILLSGYGFLLSAAAMLGVGVEGVDRASAMMLLTETNVGWALLARMAVLAILGIAALTSVLRRVAGLALLTGLAAIAVASLAWSGHGAATEGPAGMVQLASDIIHLLAAAAWIGALGAFILIVSRRVQTPDTLNAAHRALASFAASGTIIVGLIIVTGLVNSYFLVGPQNALRLAESDYGRLLLIKLALFAIMLGLAAGNRFRLTPALGKAVGGDGAAAAVVRLKRSLWIEIVSGILILGLVAWLGTLPPPAS</sequence>
<feature type="transmembrane region" description="Helical" evidence="6">
    <location>
        <begin position="280"/>
        <end position="299"/>
    </location>
</feature>
<keyword evidence="2" id="KW-1003">Cell membrane</keyword>
<evidence type="ECO:0000259" key="7">
    <source>
        <dbReference type="Pfam" id="PF05425"/>
    </source>
</evidence>
<feature type="transmembrane region" description="Helical" evidence="6">
    <location>
        <begin position="90"/>
        <end position="109"/>
    </location>
</feature>
<dbReference type="GO" id="GO:0006825">
    <property type="term" value="P:copper ion transport"/>
    <property type="evidence" value="ECO:0007669"/>
    <property type="project" value="InterPro"/>
</dbReference>
<dbReference type="Proteomes" id="UP000232587">
    <property type="component" value="Unassembled WGS sequence"/>
</dbReference>
<dbReference type="OrthoDB" id="6053803at2"/>
<dbReference type="InterPro" id="IPR008457">
    <property type="entry name" value="Cu-R_CopD_dom"/>
</dbReference>
<evidence type="ECO:0000256" key="4">
    <source>
        <dbReference type="ARBA" id="ARBA00022989"/>
    </source>
</evidence>
<evidence type="ECO:0000256" key="5">
    <source>
        <dbReference type="ARBA" id="ARBA00023136"/>
    </source>
</evidence>
<dbReference type="InterPro" id="IPR047689">
    <property type="entry name" value="CopD"/>
</dbReference>
<feature type="transmembrane region" description="Helical" evidence="6">
    <location>
        <begin position="44"/>
        <end position="70"/>
    </location>
</feature>
<protein>
    <submittedName>
        <fullName evidence="8">Putative copper resistance protein D</fullName>
    </submittedName>
</protein>
<name>A0A2N0I2D5_9SPHN</name>
<feature type="transmembrane region" description="Helical" evidence="6">
    <location>
        <begin position="116"/>
        <end position="135"/>
    </location>
</feature>
<evidence type="ECO:0000313" key="8">
    <source>
        <dbReference type="EMBL" id="PKB25359.1"/>
    </source>
</evidence>
<dbReference type="GO" id="GO:0005886">
    <property type="term" value="C:plasma membrane"/>
    <property type="evidence" value="ECO:0007669"/>
    <property type="project" value="UniProtKB-SubCell"/>
</dbReference>
<dbReference type="AlphaFoldDB" id="A0A2N0I2D5"/>
<dbReference type="Pfam" id="PF05425">
    <property type="entry name" value="CopD"/>
    <property type="match status" value="1"/>
</dbReference>
<gene>
    <name evidence="8" type="ORF">B0I00_0555</name>
</gene>
<organism evidence="8 9">
    <name type="scientific">Novosphingobium kunmingense</name>
    <dbReference type="NCBI Taxonomy" id="1211806"/>
    <lineage>
        <taxon>Bacteria</taxon>
        <taxon>Pseudomonadati</taxon>
        <taxon>Pseudomonadota</taxon>
        <taxon>Alphaproteobacteria</taxon>
        <taxon>Sphingomonadales</taxon>
        <taxon>Sphingomonadaceae</taxon>
        <taxon>Novosphingobium</taxon>
    </lineage>
</organism>
<keyword evidence="3 6" id="KW-0812">Transmembrane</keyword>
<proteinExistence type="predicted"/>
<reference evidence="8 9" key="1">
    <citation type="submission" date="2017-11" db="EMBL/GenBank/DDBJ databases">
        <title>Genomic Encyclopedia of Type Strains, Phase III (KMG-III): the genomes of soil and plant-associated and newly described type strains.</title>
        <authorList>
            <person name="Whitman W."/>
        </authorList>
    </citation>
    <scope>NUCLEOTIDE SEQUENCE [LARGE SCALE GENOMIC DNA]</scope>
    <source>
        <strain evidence="8 9">CGMCC 1.12274</strain>
    </source>
</reference>
<feature type="transmembrane region" description="Helical" evidence="6">
    <location>
        <begin position="12"/>
        <end position="32"/>
    </location>
</feature>
<comment type="caution">
    <text evidence="8">The sequence shown here is derived from an EMBL/GenBank/DDBJ whole genome shotgun (WGS) entry which is preliminary data.</text>
</comment>
<keyword evidence="9" id="KW-1185">Reference proteome</keyword>
<feature type="transmembrane region" description="Helical" evidence="6">
    <location>
        <begin position="155"/>
        <end position="175"/>
    </location>
</feature>
<evidence type="ECO:0000313" key="9">
    <source>
        <dbReference type="Proteomes" id="UP000232587"/>
    </source>
</evidence>
<feature type="domain" description="Copper resistance protein D" evidence="7">
    <location>
        <begin position="190"/>
        <end position="297"/>
    </location>
</feature>
<dbReference type="NCBIfam" id="NF033808">
    <property type="entry name" value="copper_CopD"/>
    <property type="match status" value="1"/>
</dbReference>
<dbReference type="RefSeq" id="WP_100865806.1">
    <property type="nucleotide sequence ID" value="NZ_PHUF01000002.1"/>
</dbReference>
<evidence type="ECO:0000256" key="2">
    <source>
        <dbReference type="ARBA" id="ARBA00022475"/>
    </source>
</evidence>
<dbReference type="PANTHER" id="PTHR34820">
    <property type="entry name" value="INNER MEMBRANE PROTEIN YEBZ"/>
    <property type="match status" value="1"/>
</dbReference>
<dbReference type="InterPro" id="IPR032694">
    <property type="entry name" value="CopC/D"/>
</dbReference>
<evidence type="ECO:0000256" key="3">
    <source>
        <dbReference type="ARBA" id="ARBA00022692"/>
    </source>
</evidence>
<keyword evidence="5 6" id="KW-0472">Membrane</keyword>
<comment type="subcellular location">
    <subcellularLocation>
        <location evidence="1">Cell membrane</location>
        <topology evidence="1">Multi-pass membrane protein</topology>
    </subcellularLocation>
</comment>
<evidence type="ECO:0000256" key="6">
    <source>
        <dbReference type="SAM" id="Phobius"/>
    </source>
</evidence>
<feature type="transmembrane region" description="Helical" evidence="6">
    <location>
        <begin position="187"/>
        <end position="211"/>
    </location>
</feature>
<dbReference type="EMBL" id="PHUF01000002">
    <property type="protein sequence ID" value="PKB25359.1"/>
    <property type="molecule type" value="Genomic_DNA"/>
</dbReference>
<accession>A0A2N0I2D5</accession>